<comment type="subcellular location">
    <subcellularLocation>
        <location evidence="1">Membrane</location>
        <topology evidence="1">Multi-pass membrane protein</topology>
    </subcellularLocation>
</comment>
<dbReference type="GO" id="GO:0006874">
    <property type="term" value="P:intracellular calcium ion homeostasis"/>
    <property type="evidence" value="ECO:0007669"/>
    <property type="project" value="TreeGrafter"/>
</dbReference>
<feature type="transmembrane region" description="Helical" evidence="18">
    <location>
        <begin position="446"/>
        <end position="473"/>
    </location>
</feature>
<keyword evidence="9" id="KW-0106">Calcium</keyword>
<evidence type="ECO:0000256" key="15">
    <source>
        <dbReference type="ARBA" id="ARBA00023136"/>
    </source>
</evidence>
<protein>
    <submittedName>
        <fullName evidence="21">Sodium/calcium exchanger protein</fullName>
    </submittedName>
</protein>
<evidence type="ECO:0000256" key="9">
    <source>
        <dbReference type="ARBA" id="ARBA00022837"/>
    </source>
</evidence>
<feature type="region of interest" description="Disordered" evidence="17">
    <location>
        <begin position="116"/>
        <end position="167"/>
    </location>
</feature>
<evidence type="ECO:0000256" key="12">
    <source>
        <dbReference type="ARBA" id="ARBA00022989"/>
    </source>
</evidence>
<evidence type="ECO:0000256" key="11">
    <source>
        <dbReference type="ARBA" id="ARBA00022958"/>
    </source>
</evidence>
<keyword evidence="12 18" id="KW-1133">Transmembrane helix</keyword>
<sequence>MRRTRRHKFFQISLLFLLYSILHVYSQRSKGVEVEEETVSSTAQSQLSPEILTKTKGNISGAVDTVLKASSNLLNGSVTVTPSTNTPSTPVISTITTRKPTTQESLLHRPTVHTIQKPTTPAPVTARQTSQPKTEIPLSSPTTPLGRTTVPTLRPKRNNCTPPAIEQFPRPLMGPQARRHGGIIIHVLVAVYTFIGLAIVCDEYFVASLDRICEELKLSPDVAGATFMAAGSSAPELATVIIGVFFAKDDIGISGVIGSAVFNIMFVISVCALCTNTVCYLNWWPLVRDCFFYAVSILVMLFTIYNETISWGESLFMLCMYVVYCIVLHFNPQLERWAQTLPVPCKNIAREEASGLVSYKTLDEEKKRNSYGSPDRSIDNLEQVDMTSLSQRNRKDPNNLVNPLEKPVDGSLYQQAKWAIVYPIHYMARKTMPDCKSEKYKNWYPFTFLISMIWISFYSYFMVWMITIIGSTLNIPDTVMGLTFVAAGVSVPDALSSIAVLKEGYGDMAVSNAVGSNVFDILVCLGLPWFIQTAIIKPGSHVNVISKGLTYSTLSLLSTVVFLVGATHMNGWKLDRRYGIILMIWYLIFISFASMYELNVFGPLNPPECLSKY</sequence>
<accession>A0AAW1L9T8</accession>
<evidence type="ECO:0000256" key="3">
    <source>
        <dbReference type="ARBA" id="ARBA00022448"/>
    </source>
</evidence>
<keyword evidence="3" id="KW-0813">Transport</keyword>
<dbReference type="PANTHER" id="PTHR10846:SF74">
    <property type="entry name" value="SODIUM_POTASSIUM_CALCIUM EXCHANGER CG1090-RELATED"/>
    <property type="match status" value="1"/>
</dbReference>
<evidence type="ECO:0000256" key="19">
    <source>
        <dbReference type="SAM" id="SignalP"/>
    </source>
</evidence>
<evidence type="ECO:0000256" key="16">
    <source>
        <dbReference type="ARBA" id="ARBA00023201"/>
    </source>
</evidence>
<keyword evidence="10" id="KW-0769">Symport</keyword>
<keyword evidence="22" id="KW-1185">Reference proteome</keyword>
<gene>
    <name evidence="21" type="ORF">QE152_g14339</name>
</gene>
<feature type="transmembrane region" description="Helical" evidence="18">
    <location>
        <begin position="253"/>
        <end position="274"/>
    </location>
</feature>
<evidence type="ECO:0000256" key="1">
    <source>
        <dbReference type="ARBA" id="ARBA00004141"/>
    </source>
</evidence>
<evidence type="ECO:0000313" key="22">
    <source>
        <dbReference type="Proteomes" id="UP001458880"/>
    </source>
</evidence>
<dbReference type="FunFam" id="1.20.1420.30:FF:000018">
    <property type="entry name" value="Sodium/potassium/calcium exchanger 2"/>
    <property type="match status" value="1"/>
</dbReference>
<evidence type="ECO:0000256" key="8">
    <source>
        <dbReference type="ARBA" id="ARBA00022729"/>
    </source>
</evidence>
<comment type="similarity">
    <text evidence="2">Belongs to the Ca(2+):cation antiporter (CaCA) (TC 2.A.19) family. SLC24A subfamily.</text>
</comment>
<proteinExistence type="inferred from homology"/>
<dbReference type="GO" id="GO:0005262">
    <property type="term" value="F:calcium channel activity"/>
    <property type="evidence" value="ECO:0007669"/>
    <property type="project" value="TreeGrafter"/>
</dbReference>
<feature type="domain" description="Sodium/calcium exchanger membrane region" evidence="20">
    <location>
        <begin position="444"/>
        <end position="593"/>
    </location>
</feature>
<keyword evidence="5" id="KW-0633">Potassium transport</keyword>
<keyword evidence="13" id="KW-0915">Sodium</keyword>
<evidence type="ECO:0000313" key="21">
    <source>
        <dbReference type="EMBL" id="KAK9730659.1"/>
    </source>
</evidence>
<evidence type="ECO:0000256" key="5">
    <source>
        <dbReference type="ARBA" id="ARBA00022538"/>
    </source>
</evidence>
<dbReference type="Proteomes" id="UP001458880">
    <property type="component" value="Unassembled WGS sequence"/>
</dbReference>
<dbReference type="InterPro" id="IPR004481">
    <property type="entry name" value="K/Na/Ca-exchanger"/>
</dbReference>
<dbReference type="NCBIfam" id="TIGR00367">
    <property type="entry name" value="calcium/sodium antiporter"/>
    <property type="match status" value="1"/>
</dbReference>
<name>A0AAW1L9T8_POPJA</name>
<evidence type="ECO:0000256" key="10">
    <source>
        <dbReference type="ARBA" id="ARBA00022847"/>
    </source>
</evidence>
<dbReference type="AlphaFoldDB" id="A0AAW1L9T8"/>
<keyword evidence="4" id="KW-0050">Antiport</keyword>
<feature type="transmembrane region" description="Helical" evidence="18">
    <location>
        <begin position="183"/>
        <end position="201"/>
    </location>
</feature>
<evidence type="ECO:0000256" key="2">
    <source>
        <dbReference type="ARBA" id="ARBA00005364"/>
    </source>
</evidence>
<feature type="chain" id="PRO_5043934702" evidence="19">
    <location>
        <begin position="27"/>
        <end position="613"/>
    </location>
</feature>
<reference evidence="21 22" key="1">
    <citation type="journal article" date="2024" name="BMC Genomics">
        <title>De novo assembly and annotation of Popillia japonica's genome with initial clues to its potential as an invasive pest.</title>
        <authorList>
            <person name="Cucini C."/>
            <person name="Boschi S."/>
            <person name="Funari R."/>
            <person name="Cardaioli E."/>
            <person name="Iannotti N."/>
            <person name="Marturano G."/>
            <person name="Paoli F."/>
            <person name="Bruttini M."/>
            <person name="Carapelli A."/>
            <person name="Frati F."/>
            <person name="Nardi F."/>
        </authorList>
    </citation>
    <scope>NUCLEOTIDE SEQUENCE [LARGE SCALE GENOMIC DNA]</scope>
    <source>
        <strain evidence="21">DMR45628</strain>
    </source>
</reference>
<evidence type="ECO:0000259" key="20">
    <source>
        <dbReference type="Pfam" id="PF01699"/>
    </source>
</evidence>
<feature type="transmembrane region" description="Helical" evidence="18">
    <location>
        <begin position="311"/>
        <end position="330"/>
    </location>
</feature>
<evidence type="ECO:0000256" key="14">
    <source>
        <dbReference type="ARBA" id="ARBA00023065"/>
    </source>
</evidence>
<evidence type="ECO:0000256" key="7">
    <source>
        <dbReference type="ARBA" id="ARBA00022692"/>
    </source>
</evidence>
<keyword evidence="14" id="KW-0406">Ion transport</keyword>
<feature type="domain" description="Sodium/calcium exchanger membrane region" evidence="20">
    <location>
        <begin position="187"/>
        <end position="327"/>
    </location>
</feature>
<dbReference type="PANTHER" id="PTHR10846">
    <property type="entry name" value="SODIUM/POTASSIUM/CALCIUM EXCHANGER"/>
    <property type="match status" value="1"/>
</dbReference>
<dbReference type="InterPro" id="IPR004837">
    <property type="entry name" value="NaCa_Exmemb"/>
</dbReference>
<comment type="caution">
    <text evidence="21">The sequence shown here is derived from an EMBL/GenBank/DDBJ whole genome shotgun (WGS) entry which is preliminary data.</text>
</comment>
<dbReference type="InterPro" id="IPR044880">
    <property type="entry name" value="NCX_ion-bd_dom_sf"/>
</dbReference>
<dbReference type="FunFam" id="1.20.1420.30:FF:000009">
    <property type="entry name" value="sodium/potassium/calcium exchanger 5 isoform X2"/>
    <property type="match status" value="1"/>
</dbReference>
<feature type="signal peptide" evidence="19">
    <location>
        <begin position="1"/>
        <end position="26"/>
    </location>
</feature>
<feature type="transmembrane region" description="Helical" evidence="18">
    <location>
        <begin position="286"/>
        <end position="305"/>
    </location>
</feature>
<evidence type="ECO:0000256" key="18">
    <source>
        <dbReference type="SAM" id="Phobius"/>
    </source>
</evidence>
<feature type="transmembrane region" description="Helical" evidence="18">
    <location>
        <begin position="578"/>
        <end position="596"/>
    </location>
</feature>
<evidence type="ECO:0000256" key="17">
    <source>
        <dbReference type="SAM" id="MobiDB-lite"/>
    </source>
</evidence>
<dbReference type="Gene3D" id="1.20.1420.30">
    <property type="entry name" value="NCX, central ion-binding region"/>
    <property type="match status" value="2"/>
</dbReference>
<dbReference type="GO" id="GO:0008273">
    <property type="term" value="F:calcium, potassium:sodium antiporter activity"/>
    <property type="evidence" value="ECO:0007669"/>
    <property type="project" value="TreeGrafter"/>
</dbReference>
<feature type="transmembrane region" description="Helical" evidence="18">
    <location>
        <begin position="548"/>
        <end position="566"/>
    </location>
</feature>
<keyword evidence="15 18" id="KW-0472">Membrane</keyword>
<dbReference type="GO" id="GO:0015293">
    <property type="term" value="F:symporter activity"/>
    <property type="evidence" value="ECO:0007669"/>
    <property type="project" value="UniProtKB-KW"/>
</dbReference>
<evidence type="ECO:0000256" key="6">
    <source>
        <dbReference type="ARBA" id="ARBA00022568"/>
    </source>
</evidence>
<keyword evidence="16" id="KW-0739">Sodium transport</keyword>
<organism evidence="21 22">
    <name type="scientific">Popillia japonica</name>
    <name type="common">Japanese beetle</name>
    <dbReference type="NCBI Taxonomy" id="7064"/>
    <lineage>
        <taxon>Eukaryota</taxon>
        <taxon>Metazoa</taxon>
        <taxon>Ecdysozoa</taxon>
        <taxon>Arthropoda</taxon>
        <taxon>Hexapoda</taxon>
        <taxon>Insecta</taxon>
        <taxon>Pterygota</taxon>
        <taxon>Neoptera</taxon>
        <taxon>Endopterygota</taxon>
        <taxon>Coleoptera</taxon>
        <taxon>Polyphaga</taxon>
        <taxon>Scarabaeiformia</taxon>
        <taxon>Scarabaeidae</taxon>
        <taxon>Rutelinae</taxon>
        <taxon>Popillia</taxon>
    </lineage>
</organism>
<keyword evidence="6" id="KW-0109">Calcium transport</keyword>
<evidence type="ECO:0000256" key="4">
    <source>
        <dbReference type="ARBA" id="ARBA00022449"/>
    </source>
</evidence>
<keyword evidence="8 19" id="KW-0732">Signal</keyword>
<keyword evidence="11" id="KW-0630">Potassium</keyword>
<keyword evidence="7 18" id="KW-0812">Transmembrane</keyword>
<feature type="transmembrane region" description="Helical" evidence="18">
    <location>
        <begin position="479"/>
        <end position="501"/>
    </location>
</feature>
<feature type="compositionally biased region" description="Polar residues" evidence="17">
    <location>
        <begin position="126"/>
        <end position="151"/>
    </location>
</feature>
<feature type="transmembrane region" description="Helical" evidence="18">
    <location>
        <begin position="513"/>
        <end position="536"/>
    </location>
</feature>
<dbReference type="Pfam" id="PF01699">
    <property type="entry name" value="Na_Ca_ex"/>
    <property type="match status" value="2"/>
</dbReference>
<dbReference type="EMBL" id="JASPKY010000144">
    <property type="protein sequence ID" value="KAK9730659.1"/>
    <property type="molecule type" value="Genomic_DNA"/>
</dbReference>
<evidence type="ECO:0000256" key="13">
    <source>
        <dbReference type="ARBA" id="ARBA00023053"/>
    </source>
</evidence>
<dbReference type="GO" id="GO:0005886">
    <property type="term" value="C:plasma membrane"/>
    <property type="evidence" value="ECO:0007669"/>
    <property type="project" value="TreeGrafter"/>
</dbReference>